<dbReference type="InterPro" id="IPR034405">
    <property type="entry name" value="F420"/>
</dbReference>
<dbReference type="GO" id="GO:0051539">
    <property type="term" value="F:4 iron, 4 sulfur cluster binding"/>
    <property type="evidence" value="ECO:0007669"/>
    <property type="project" value="UniProtKB-KW"/>
</dbReference>
<accession>A0A932I0B8</accession>
<dbReference type="PIRSF" id="PIRSF004762">
    <property type="entry name" value="CHP00423"/>
    <property type="match status" value="1"/>
</dbReference>
<dbReference type="EMBL" id="JACPUR010000034">
    <property type="protein sequence ID" value="MBI3128617.1"/>
    <property type="molecule type" value="Genomic_DNA"/>
</dbReference>
<feature type="domain" description="Radical SAM core" evidence="10">
    <location>
        <begin position="55"/>
        <end position="298"/>
    </location>
</feature>
<comment type="caution">
    <text evidence="11">The sequence shown here is derived from an EMBL/GenBank/DDBJ whole genome shotgun (WGS) entry which is preliminary data.</text>
</comment>
<sequence>MTRSFTLDILDAWEAGEELSTEHATALLEDSSPETAERLHGLADAERRRAAGDEVSYIINANVNFTNVCYTDCKYCGFYRRPKDEDAYTHGDGALRVRFERAREFGVREICMQGGLNPKISLDRYEEVLRLAREVIPGVHMHAYSPAEIDHIQRKTRLPLEVILVRLKEAGLGSIPGTAAEVLVERVKKLISPGRIPVARWLEIIRAAHAVGIPTTSTVMYGHIEKPSELAEHMGILRDLQKESARTARARFTEFVPLPFVPYDNKMGEEFNIKEMAPLGYILRLHAVARLFFRGWIPNLQVAWPKIGIGAAKRALSLGVNDLGGTLIEENISRTSGSEYGQSLTPAQFNAAIREAGRAPVQRTTTYDIIREGDPRWRHPRPDDEALLGGGAQGGQKKEGLLPLLNAGGCR</sequence>
<keyword evidence="5 7" id="KW-0408">Iron</keyword>
<name>A0A932I0B8_UNCTE</name>
<evidence type="ECO:0000256" key="2">
    <source>
        <dbReference type="ARBA" id="ARBA00022679"/>
    </source>
</evidence>
<dbReference type="InterPro" id="IPR045567">
    <property type="entry name" value="CofH/MnqC-like_C"/>
</dbReference>
<proteinExistence type="predicted"/>
<dbReference type="SFLD" id="SFLDG01064">
    <property type="entry name" value="F420__menaquinone_cofactor_bio"/>
    <property type="match status" value="1"/>
</dbReference>
<evidence type="ECO:0000256" key="8">
    <source>
        <dbReference type="PIRSR" id="PIRSR004762-2"/>
    </source>
</evidence>
<feature type="binding site" evidence="8">
    <location>
        <position position="145"/>
    </location>
    <ligand>
        <name>(3R)-3-methyl-D-ornithine</name>
        <dbReference type="ChEBI" id="CHEBI:64642"/>
    </ligand>
</feature>
<keyword evidence="6 7" id="KW-0411">Iron-sulfur</keyword>
<evidence type="ECO:0000259" key="10">
    <source>
        <dbReference type="PROSITE" id="PS51918"/>
    </source>
</evidence>
<feature type="binding site" evidence="8">
    <location>
        <position position="251"/>
    </location>
    <ligand>
        <name>(3R)-3-methyl-D-ornithine</name>
        <dbReference type="ChEBI" id="CHEBI:64642"/>
    </ligand>
</feature>
<protein>
    <submittedName>
        <fullName evidence="11">5-amino-6-(D-ribitylamino)uracil--L-tyrosine 4-hydroxyphenyl transferase CofH</fullName>
    </submittedName>
</protein>
<feature type="compositionally biased region" description="Basic and acidic residues" evidence="9">
    <location>
        <begin position="372"/>
        <end position="384"/>
    </location>
</feature>
<keyword evidence="3 7" id="KW-0949">S-adenosyl-L-methionine</keyword>
<organism evidence="11 12">
    <name type="scientific">Tectimicrobiota bacterium</name>
    <dbReference type="NCBI Taxonomy" id="2528274"/>
    <lineage>
        <taxon>Bacteria</taxon>
        <taxon>Pseudomonadati</taxon>
        <taxon>Nitrospinota/Tectimicrobiota group</taxon>
        <taxon>Candidatus Tectimicrobiota</taxon>
    </lineage>
</organism>
<evidence type="ECO:0000256" key="5">
    <source>
        <dbReference type="ARBA" id="ARBA00023004"/>
    </source>
</evidence>
<dbReference type="SFLD" id="SFLDS00029">
    <property type="entry name" value="Radical_SAM"/>
    <property type="match status" value="1"/>
</dbReference>
<dbReference type="InterPro" id="IPR013785">
    <property type="entry name" value="Aldolase_TIM"/>
</dbReference>
<feature type="binding site" evidence="7">
    <location>
        <position position="73"/>
    </location>
    <ligand>
        <name>[4Fe-4S] cluster</name>
        <dbReference type="ChEBI" id="CHEBI:49883"/>
        <note>4Fe-4S-S-AdoMet</note>
    </ligand>
</feature>
<dbReference type="PANTHER" id="PTHR43076:SF1">
    <property type="entry name" value="LIPOYL SYNTHASE 2"/>
    <property type="match status" value="1"/>
</dbReference>
<dbReference type="SFLD" id="SFLDG01388">
    <property type="entry name" value="7_8-didemethyl-8-hydroxy-5-dea"/>
    <property type="match status" value="1"/>
</dbReference>
<evidence type="ECO:0000256" key="3">
    <source>
        <dbReference type="ARBA" id="ARBA00022691"/>
    </source>
</evidence>
<keyword evidence="2 11" id="KW-0808">Transferase</keyword>
<evidence type="ECO:0000256" key="4">
    <source>
        <dbReference type="ARBA" id="ARBA00022723"/>
    </source>
</evidence>
<dbReference type="InterPro" id="IPR020050">
    <property type="entry name" value="FO_synthase_su2"/>
</dbReference>
<feature type="region of interest" description="Disordered" evidence="9">
    <location>
        <begin position="372"/>
        <end position="400"/>
    </location>
</feature>
<dbReference type="Pfam" id="PF19288">
    <property type="entry name" value="CofH_C"/>
    <property type="match status" value="1"/>
</dbReference>
<dbReference type="InterPro" id="IPR007197">
    <property type="entry name" value="rSAM"/>
</dbReference>
<evidence type="ECO:0000256" key="9">
    <source>
        <dbReference type="SAM" id="MobiDB-lite"/>
    </source>
</evidence>
<comment type="cofactor">
    <cofactor evidence="7">
        <name>[4Fe-4S] cluster</name>
        <dbReference type="ChEBI" id="CHEBI:49883"/>
    </cofactor>
    <text evidence="7">Binds 1 [4Fe-4S] cluster. The cluster is coordinated with 3 cysteines and an exchangeable S-adenosyl-L-methionine.</text>
</comment>
<dbReference type="InterPro" id="IPR019940">
    <property type="entry name" value="CofH_family"/>
</dbReference>
<gene>
    <name evidence="11" type="primary">cofH</name>
    <name evidence="11" type="ORF">HYZ11_13515</name>
</gene>
<dbReference type="SFLD" id="SFLDG01389">
    <property type="entry name" value="menaquinone_synthsis_involved"/>
    <property type="match status" value="1"/>
</dbReference>
<dbReference type="InterPro" id="IPR058240">
    <property type="entry name" value="rSAM_sf"/>
</dbReference>
<feature type="binding site" evidence="7">
    <location>
        <position position="76"/>
    </location>
    <ligand>
        <name>[4Fe-4S] cluster</name>
        <dbReference type="ChEBI" id="CHEBI:49883"/>
        <note>4Fe-4S-S-AdoMet</note>
    </ligand>
</feature>
<evidence type="ECO:0000313" key="12">
    <source>
        <dbReference type="Proteomes" id="UP000782312"/>
    </source>
</evidence>
<dbReference type="NCBIfam" id="TIGR03551">
    <property type="entry name" value="F420_cofH"/>
    <property type="match status" value="1"/>
</dbReference>
<dbReference type="CDD" id="cd01335">
    <property type="entry name" value="Radical_SAM"/>
    <property type="match status" value="1"/>
</dbReference>
<dbReference type="NCBIfam" id="TIGR00423">
    <property type="entry name" value="CofH family radical SAM protein"/>
    <property type="match status" value="1"/>
</dbReference>
<evidence type="ECO:0000313" key="11">
    <source>
        <dbReference type="EMBL" id="MBI3128617.1"/>
    </source>
</evidence>
<dbReference type="SUPFAM" id="SSF102114">
    <property type="entry name" value="Radical SAM enzymes"/>
    <property type="match status" value="1"/>
</dbReference>
<dbReference type="Proteomes" id="UP000782312">
    <property type="component" value="Unassembled WGS sequence"/>
</dbReference>
<dbReference type="GO" id="GO:0044689">
    <property type="term" value="F:7,8-didemethyl-8-hydroxy-5-deazariboflavin synthase activity"/>
    <property type="evidence" value="ECO:0007669"/>
    <property type="project" value="TreeGrafter"/>
</dbReference>
<evidence type="ECO:0000256" key="1">
    <source>
        <dbReference type="ARBA" id="ARBA00022485"/>
    </source>
</evidence>
<dbReference type="Gene3D" id="3.20.20.70">
    <property type="entry name" value="Aldolase class I"/>
    <property type="match status" value="1"/>
</dbReference>
<reference evidence="11" key="1">
    <citation type="submission" date="2020-07" db="EMBL/GenBank/DDBJ databases">
        <title>Huge and variable diversity of episymbiotic CPR bacteria and DPANN archaea in groundwater ecosystems.</title>
        <authorList>
            <person name="He C.Y."/>
            <person name="Keren R."/>
            <person name="Whittaker M."/>
            <person name="Farag I.F."/>
            <person name="Doudna J."/>
            <person name="Cate J.H.D."/>
            <person name="Banfield J.F."/>
        </authorList>
    </citation>
    <scope>NUCLEOTIDE SEQUENCE</scope>
    <source>
        <strain evidence="11">NC_groundwater_763_Ag_S-0.2um_68_21</strain>
    </source>
</reference>
<dbReference type="PANTHER" id="PTHR43076">
    <property type="entry name" value="FO SYNTHASE (COFH)"/>
    <property type="match status" value="1"/>
</dbReference>
<dbReference type="GO" id="GO:0046872">
    <property type="term" value="F:metal ion binding"/>
    <property type="evidence" value="ECO:0007669"/>
    <property type="project" value="UniProtKB-KW"/>
</dbReference>
<keyword evidence="1 7" id="KW-0004">4Fe-4S</keyword>
<keyword evidence="4" id="KW-0479">Metal-binding</keyword>
<feature type="binding site" evidence="8">
    <location>
        <position position="181"/>
    </location>
    <ligand>
        <name>S-adenosyl-L-methionine</name>
        <dbReference type="ChEBI" id="CHEBI:59789"/>
    </ligand>
</feature>
<dbReference type="AlphaFoldDB" id="A0A932I0B8"/>
<dbReference type="PROSITE" id="PS51918">
    <property type="entry name" value="RADICAL_SAM"/>
    <property type="match status" value="1"/>
</dbReference>
<dbReference type="Pfam" id="PF04055">
    <property type="entry name" value="Radical_SAM"/>
    <property type="match status" value="1"/>
</dbReference>
<evidence type="ECO:0000256" key="7">
    <source>
        <dbReference type="PIRSR" id="PIRSR004762-1"/>
    </source>
</evidence>
<evidence type="ECO:0000256" key="6">
    <source>
        <dbReference type="ARBA" id="ARBA00023014"/>
    </source>
</evidence>
<dbReference type="GO" id="GO:0016765">
    <property type="term" value="F:transferase activity, transferring alkyl or aryl (other than methyl) groups"/>
    <property type="evidence" value="ECO:0007669"/>
    <property type="project" value="InterPro"/>
</dbReference>
<feature type="binding site" evidence="7">
    <location>
        <position position="69"/>
    </location>
    <ligand>
        <name>[4Fe-4S] cluster</name>
        <dbReference type="ChEBI" id="CHEBI:49883"/>
        <note>4Fe-4S-S-AdoMet</note>
    </ligand>
</feature>